<keyword evidence="6 7" id="KW-0472">Membrane</keyword>
<feature type="transmembrane region" description="Helical" evidence="7">
    <location>
        <begin position="85"/>
        <end position="104"/>
    </location>
</feature>
<dbReference type="GO" id="GO:0005886">
    <property type="term" value="C:plasma membrane"/>
    <property type="evidence" value="ECO:0007669"/>
    <property type="project" value="UniProtKB-SubCell"/>
</dbReference>
<dbReference type="Proteomes" id="UP000886887">
    <property type="component" value="Unassembled WGS sequence"/>
</dbReference>
<protein>
    <submittedName>
        <fullName evidence="9">Carbohydrate ABC transporter permease</fullName>
    </submittedName>
</protein>
<evidence type="ECO:0000313" key="10">
    <source>
        <dbReference type="Proteomes" id="UP000886887"/>
    </source>
</evidence>
<accession>A0A9D0ZB73</accession>
<evidence type="ECO:0000256" key="6">
    <source>
        <dbReference type="ARBA" id="ARBA00023136"/>
    </source>
</evidence>
<evidence type="ECO:0000256" key="3">
    <source>
        <dbReference type="ARBA" id="ARBA00022475"/>
    </source>
</evidence>
<feature type="transmembrane region" description="Helical" evidence="7">
    <location>
        <begin position="147"/>
        <end position="168"/>
    </location>
</feature>
<dbReference type="GO" id="GO:0055085">
    <property type="term" value="P:transmembrane transport"/>
    <property type="evidence" value="ECO:0007669"/>
    <property type="project" value="InterPro"/>
</dbReference>
<dbReference type="Pfam" id="PF00528">
    <property type="entry name" value="BPD_transp_1"/>
    <property type="match status" value="1"/>
</dbReference>
<gene>
    <name evidence="9" type="ORF">IAB73_07260</name>
</gene>
<dbReference type="EMBL" id="DVFJ01000026">
    <property type="protein sequence ID" value="HIQ71986.1"/>
    <property type="molecule type" value="Genomic_DNA"/>
</dbReference>
<feature type="transmembrane region" description="Helical" evidence="7">
    <location>
        <begin position="20"/>
        <end position="42"/>
    </location>
</feature>
<reference evidence="9" key="2">
    <citation type="journal article" date="2021" name="PeerJ">
        <title>Extensive microbial diversity within the chicken gut microbiome revealed by metagenomics and culture.</title>
        <authorList>
            <person name="Gilroy R."/>
            <person name="Ravi A."/>
            <person name="Getino M."/>
            <person name="Pursley I."/>
            <person name="Horton D.L."/>
            <person name="Alikhan N.F."/>
            <person name="Baker D."/>
            <person name="Gharbi K."/>
            <person name="Hall N."/>
            <person name="Watson M."/>
            <person name="Adriaenssens E.M."/>
            <person name="Foster-Nyarko E."/>
            <person name="Jarju S."/>
            <person name="Secka A."/>
            <person name="Antonio M."/>
            <person name="Oren A."/>
            <person name="Chaudhuri R.R."/>
            <person name="La Ragione R."/>
            <person name="Hildebrand F."/>
            <person name="Pallen M.J."/>
        </authorList>
    </citation>
    <scope>NUCLEOTIDE SEQUENCE</scope>
    <source>
        <strain evidence="9">ChiSxjej2B14-6234</strain>
    </source>
</reference>
<evidence type="ECO:0000256" key="1">
    <source>
        <dbReference type="ARBA" id="ARBA00004651"/>
    </source>
</evidence>
<evidence type="ECO:0000256" key="4">
    <source>
        <dbReference type="ARBA" id="ARBA00022692"/>
    </source>
</evidence>
<dbReference type="InterPro" id="IPR000515">
    <property type="entry name" value="MetI-like"/>
</dbReference>
<evidence type="ECO:0000256" key="5">
    <source>
        <dbReference type="ARBA" id="ARBA00022989"/>
    </source>
</evidence>
<reference evidence="9" key="1">
    <citation type="submission" date="2020-10" db="EMBL/GenBank/DDBJ databases">
        <authorList>
            <person name="Gilroy R."/>
        </authorList>
    </citation>
    <scope>NUCLEOTIDE SEQUENCE</scope>
    <source>
        <strain evidence="9">ChiSxjej2B14-6234</strain>
    </source>
</reference>
<proteinExistence type="inferred from homology"/>
<dbReference type="InterPro" id="IPR035906">
    <property type="entry name" value="MetI-like_sf"/>
</dbReference>
<comment type="caution">
    <text evidence="9">The sequence shown here is derived from an EMBL/GenBank/DDBJ whole genome shotgun (WGS) entry which is preliminary data.</text>
</comment>
<dbReference type="CDD" id="cd06261">
    <property type="entry name" value="TM_PBP2"/>
    <property type="match status" value="1"/>
</dbReference>
<name>A0A9D0ZB73_9FIRM</name>
<keyword evidence="2 7" id="KW-0813">Transport</keyword>
<evidence type="ECO:0000259" key="8">
    <source>
        <dbReference type="PROSITE" id="PS50928"/>
    </source>
</evidence>
<comment type="subcellular location">
    <subcellularLocation>
        <location evidence="1 7">Cell membrane</location>
        <topology evidence="1 7">Multi-pass membrane protein</topology>
    </subcellularLocation>
</comment>
<evidence type="ECO:0000313" key="9">
    <source>
        <dbReference type="EMBL" id="HIQ71986.1"/>
    </source>
</evidence>
<dbReference type="PANTHER" id="PTHR43744">
    <property type="entry name" value="ABC TRANSPORTER PERMEASE PROTEIN MG189-RELATED-RELATED"/>
    <property type="match status" value="1"/>
</dbReference>
<organism evidence="9 10">
    <name type="scientific">Candidatus Onthenecus intestinigallinarum</name>
    <dbReference type="NCBI Taxonomy" id="2840875"/>
    <lineage>
        <taxon>Bacteria</taxon>
        <taxon>Bacillati</taxon>
        <taxon>Bacillota</taxon>
        <taxon>Clostridia</taxon>
        <taxon>Eubacteriales</taxon>
        <taxon>Candidatus Onthenecus</taxon>
    </lineage>
</organism>
<evidence type="ECO:0000256" key="2">
    <source>
        <dbReference type="ARBA" id="ARBA00022448"/>
    </source>
</evidence>
<keyword evidence="4 7" id="KW-0812">Transmembrane</keyword>
<evidence type="ECO:0000256" key="7">
    <source>
        <dbReference type="RuleBase" id="RU363032"/>
    </source>
</evidence>
<dbReference type="PANTHER" id="PTHR43744:SF9">
    <property type="entry name" value="POLYGALACTURONAN_RHAMNOGALACTURONAN TRANSPORT SYSTEM PERMEASE PROTEIN YTCP"/>
    <property type="match status" value="1"/>
</dbReference>
<keyword evidence="5 7" id="KW-1133">Transmembrane helix</keyword>
<feature type="domain" description="ABC transmembrane type-1" evidence="8">
    <location>
        <begin position="81"/>
        <end position="279"/>
    </location>
</feature>
<dbReference type="SUPFAM" id="SSF161098">
    <property type="entry name" value="MetI-like"/>
    <property type="match status" value="1"/>
</dbReference>
<comment type="similarity">
    <text evidence="7">Belongs to the binding-protein-dependent transport system permease family.</text>
</comment>
<dbReference type="AlphaFoldDB" id="A0A9D0ZB73"/>
<keyword evidence="3" id="KW-1003">Cell membrane</keyword>
<feature type="transmembrane region" description="Helical" evidence="7">
    <location>
        <begin position="260"/>
        <end position="279"/>
    </location>
</feature>
<sequence length="294" mass="33121">MKHTRSSKVRLSTGDRVFGLVNGFFLVVLLLLILLPLVHMLAVSVSDANLVLRGEITFIPSGINFKCYEALLGGSEIPRAYYNTIRYTFFGVLIDVAMTALCAYPLSRPNFYGRKFFNFFVVFTMLFNVGIVANFMIVFQLGIKNTVWAILLPTAINVYYMVIMRTFFQNIPEELYQSAYVDGASDLRIFAQIILPISSPVIATMFLFYAVSHWNAYMPALLYLDHKELYPVQLILRNIVISGTVSDNATTDTAFMTQGIKYAAIFVTIAPILCVYPFVQKYFTKGIMVGSLKG</sequence>
<dbReference type="PROSITE" id="PS50928">
    <property type="entry name" value="ABC_TM1"/>
    <property type="match status" value="1"/>
</dbReference>
<feature type="transmembrane region" description="Helical" evidence="7">
    <location>
        <begin position="116"/>
        <end position="141"/>
    </location>
</feature>
<dbReference type="Gene3D" id="1.10.3720.10">
    <property type="entry name" value="MetI-like"/>
    <property type="match status" value="1"/>
</dbReference>
<feature type="transmembrane region" description="Helical" evidence="7">
    <location>
        <begin position="189"/>
        <end position="211"/>
    </location>
</feature>